<gene>
    <name evidence="17" type="ORF">SASPL_142273</name>
</gene>
<evidence type="ECO:0000256" key="1">
    <source>
        <dbReference type="ARBA" id="ARBA00004479"/>
    </source>
</evidence>
<keyword evidence="9 14" id="KW-1133">Transmembrane helix</keyword>
<feature type="compositionally biased region" description="Low complexity" evidence="13">
    <location>
        <begin position="480"/>
        <end position="490"/>
    </location>
</feature>
<dbReference type="FunFam" id="1.10.510.10:FF:000084">
    <property type="entry name" value="Wall-associated receptor kinase 2"/>
    <property type="match status" value="1"/>
</dbReference>
<feature type="transmembrane region" description="Helical" evidence="14">
    <location>
        <begin position="439"/>
        <end position="461"/>
    </location>
</feature>
<keyword evidence="3" id="KW-0808">Transferase</keyword>
<reference evidence="17" key="1">
    <citation type="submission" date="2018-01" db="EMBL/GenBank/DDBJ databases">
        <authorList>
            <person name="Mao J.F."/>
        </authorList>
    </citation>
    <scope>NUCLEOTIDE SEQUENCE</scope>
    <source>
        <strain evidence="17">Huo1</strain>
        <tissue evidence="17">Leaf</tissue>
    </source>
</reference>
<feature type="signal peptide" evidence="15">
    <location>
        <begin position="1"/>
        <end position="27"/>
    </location>
</feature>
<dbReference type="FunFam" id="2.60.120.430:FF:000007">
    <property type="entry name" value="FERONIA receptor-like kinase"/>
    <property type="match status" value="1"/>
</dbReference>
<dbReference type="Proteomes" id="UP000298416">
    <property type="component" value="Unassembled WGS sequence"/>
</dbReference>
<accession>A0A8X8Z8M2</accession>
<dbReference type="GO" id="GO:0016020">
    <property type="term" value="C:membrane"/>
    <property type="evidence" value="ECO:0007669"/>
    <property type="project" value="UniProtKB-SubCell"/>
</dbReference>
<protein>
    <recommendedName>
        <fullName evidence="16">Protein kinase domain-containing protein</fullName>
    </recommendedName>
</protein>
<evidence type="ECO:0000256" key="15">
    <source>
        <dbReference type="SAM" id="SignalP"/>
    </source>
</evidence>
<evidence type="ECO:0000256" key="5">
    <source>
        <dbReference type="ARBA" id="ARBA00022729"/>
    </source>
</evidence>
<keyword evidence="5 15" id="KW-0732">Signal</keyword>
<evidence type="ECO:0000256" key="12">
    <source>
        <dbReference type="PROSITE-ProRule" id="PRU10141"/>
    </source>
</evidence>
<evidence type="ECO:0000256" key="8">
    <source>
        <dbReference type="ARBA" id="ARBA00022840"/>
    </source>
</evidence>
<comment type="subcellular location">
    <subcellularLocation>
        <location evidence="1">Membrane</location>
        <topology evidence="1">Single-pass type I membrane protein</topology>
    </subcellularLocation>
</comment>
<dbReference type="Pfam" id="PF12819">
    <property type="entry name" value="Malectin_like"/>
    <property type="match status" value="1"/>
</dbReference>
<evidence type="ECO:0000256" key="4">
    <source>
        <dbReference type="ARBA" id="ARBA00022692"/>
    </source>
</evidence>
<feature type="region of interest" description="Disordered" evidence="13">
    <location>
        <begin position="471"/>
        <end position="491"/>
    </location>
</feature>
<dbReference type="AlphaFoldDB" id="A0A8X8Z8M2"/>
<name>A0A8X8Z8M2_SALSN</name>
<dbReference type="EMBL" id="PNBA02000016">
    <property type="protein sequence ID" value="KAG6396132.1"/>
    <property type="molecule type" value="Genomic_DNA"/>
</dbReference>
<dbReference type="PROSITE" id="PS00108">
    <property type="entry name" value="PROTEIN_KINASE_ST"/>
    <property type="match status" value="1"/>
</dbReference>
<organism evidence="17">
    <name type="scientific">Salvia splendens</name>
    <name type="common">Scarlet sage</name>
    <dbReference type="NCBI Taxonomy" id="180675"/>
    <lineage>
        <taxon>Eukaryota</taxon>
        <taxon>Viridiplantae</taxon>
        <taxon>Streptophyta</taxon>
        <taxon>Embryophyta</taxon>
        <taxon>Tracheophyta</taxon>
        <taxon>Spermatophyta</taxon>
        <taxon>Magnoliopsida</taxon>
        <taxon>eudicotyledons</taxon>
        <taxon>Gunneridae</taxon>
        <taxon>Pentapetalae</taxon>
        <taxon>asterids</taxon>
        <taxon>lamiids</taxon>
        <taxon>Lamiales</taxon>
        <taxon>Lamiaceae</taxon>
        <taxon>Nepetoideae</taxon>
        <taxon>Mentheae</taxon>
        <taxon>Salviinae</taxon>
        <taxon>Salvia</taxon>
        <taxon>Salvia subgen. Calosphace</taxon>
        <taxon>core Calosphace</taxon>
    </lineage>
</organism>
<dbReference type="InterPro" id="IPR001245">
    <property type="entry name" value="Ser-Thr/Tyr_kinase_cat_dom"/>
</dbReference>
<evidence type="ECO:0000256" key="14">
    <source>
        <dbReference type="SAM" id="Phobius"/>
    </source>
</evidence>
<keyword evidence="7" id="KW-0418">Kinase</keyword>
<dbReference type="GO" id="GO:0005524">
    <property type="term" value="F:ATP binding"/>
    <property type="evidence" value="ECO:0007669"/>
    <property type="project" value="UniProtKB-UniRule"/>
</dbReference>
<keyword evidence="10 14" id="KW-0472">Membrane</keyword>
<evidence type="ECO:0000256" key="6">
    <source>
        <dbReference type="ARBA" id="ARBA00022741"/>
    </source>
</evidence>
<dbReference type="CDD" id="cd14066">
    <property type="entry name" value="STKc_IRAK"/>
    <property type="match status" value="1"/>
</dbReference>
<feature type="chain" id="PRO_5036465336" description="Protein kinase domain-containing protein" evidence="15">
    <location>
        <begin position="28"/>
        <end position="833"/>
    </location>
</feature>
<feature type="domain" description="Protein kinase" evidence="16">
    <location>
        <begin position="515"/>
        <end position="793"/>
    </location>
</feature>
<evidence type="ECO:0000256" key="3">
    <source>
        <dbReference type="ARBA" id="ARBA00022679"/>
    </source>
</evidence>
<dbReference type="InterPro" id="IPR024788">
    <property type="entry name" value="Malectin-like_Carb-bd_dom"/>
</dbReference>
<dbReference type="PANTHER" id="PTHR34590">
    <property type="entry name" value="OS03G0124300 PROTEIN-RELATED"/>
    <property type="match status" value="1"/>
</dbReference>
<keyword evidence="2" id="KW-0723">Serine/threonine-protein kinase</keyword>
<dbReference type="SMART" id="SM00220">
    <property type="entry name" value="S_TKc"/>
    <property type="match status" value="1"/>
</dbReference>
<dbReference type="FunFam" id="3.30.200.20:FF:000039">
    <property type="entry name" value="receptor-like protein kinase FERONIA"/>
    <property type="match status" value="1"/>
</dbReference>
<dbReference type="InterPro" id="IPR045272">
    <property type="entry name" value="ANXUR1/2-like"/>
</dbReference>
<evidence type="ECO:0000256" key="7">
    <source>
        <dbReference type="ARBA" id="ARBA00022777"/>
    </source>
</evidence>
<dbReference type="InterPro" id="IPR017441">
    <property type="entry name" value="Protein_kinase_ATP_BS"/>
</dbReference>
<dbReference type="GO" id="GO:0004674">
    <property type="term" value="F:protein serine/threonine kinase activity"/>
    <property type="evidence" value="ECO:0007669"/>
    <property type="project" value="UniProtKB-KW"/>
</dbReference>
<keyword evidence="4 14" id="KW-0812">Transmembrane</keyword>
<comment type="caution">
    <text evidence="17">The sequence shown here is derived from an EMBL/GenBank/DDBJ whole genome shotgun (WGS) entry which is preliminary data.</text>
</comment>
<keyword evidence="18" id="KW-1185">Reference proteome</keyword>
<evidence type="ECO:0000256" key="9">
    <source>
        <dbReference type="ARBA" id="ARBA00022989"/>
    </source>
</evidence>
<dbReference type="InterPro" id="IPR008271">
    <property type="entry name" value="Ser/Thr_kinase_AS"/>
</dbReference>
<proteinExistence type="predicted"/>
<evidence type="ECO:0000313" key="17">
    <source>
        <dbReference type="EMBL" id="KAG6396132.1"/>
    </source>
</evidence>
<sequence>MKFQTINNLLLLLLLLLLHIFPATSVATTVPAYTPADHILLNCGASGVFKDTSHRSWVGDAGLKFMPANAAAISLSSTASNIYPNVSPFPYHTARIFSNSFTYTFPITKGQKFLRLYFYPNTYSDHNTSKSLFSVSANSFTLLTNFSAFLHSQNSSQPSFMKEFTIDVQDYNQTLVLTLSPEPYSTGFVNGIEIVSIPDEIYLHRNDSIKHVGKNTQIFHLGRNSALETVYRLNVGGGRVNIEDDSGMYRAWYPDDDYLSGQAFGYTQAIGNSEVNATVPYIAPDIVYTSARMTYNTSSLNWEFPMDSGFNYLVRLHFCEFTQGVTKSGQRTFSILLNNIVADIAADVVSWAGGHLIPTFEDYTIWLPDYHNDRGKQNLGLSLSPNSAKDRQYRNAFLNGLEIFKLNRTNGSLASANPELLVESFELTVKPKQEKKIRVMSIIFGSVVGFLAVAGVSAFLICRRLKPSYGSAAESSFQPSSTTSTSTTSTNADLHPWKSCRYFSLAEIKAATSNLDRNSIIGRGGFGCVYMGVIDDGATTVAIKRLNPSSNQGAHEFLTEIHMLSKLRHLHLVSLIGYCDEDGKMILVYDYMAHGSLHDHLYTSHNPQLSWKQRLQISMGAAKGLHYLHTVAEHAVIHRDVKSTNILLDRNWVAKISDFGLSKMVDSNDFFTHISTNVKGTYGYLDPKYFSTHQLTRKSDVYAFGVVLFELISGRAAVDVRLDEEQHSLAVWARFCVREGRVEGLIDSNLEGQISAGCLDVFVGIAGRCIHIQPLERPSMADVVMGLELAAALQETTVVYDDDNDSGGIRSDQSQVVVSMDVICGTNCSESTG</sequence>
<keyword evidence="8 12" id="KW-0067">ATP-binding</keyword>
<evidence type="ECO:0000256" key="13">
    <source>
        <dbReference type="SAM" id="MobiDB-lite"/>
    </source>
</evidence>
<dbReference type="Pfam" id="PF07714">
    <property type="entry name" value="PK_Tyr_Ser-Thr"/>
    <property type="match status" value="1"/>
</dbReference>
<evidence type="ECO:0000313" key="18">
    <source>
        <dbReference type="Proteomes" id="UP000298416"/>
    </source>
</evidence>
<evidence type="ECO:0000256" key="10">
    <source>
        <dbReference type="ARBA" id="ARBA00023136"/>
    </source>
</evidence>
<dbReference type="InterPro" id="IPR000719">
    <property type="entry name" value="Prot_kinase_dom"/>
</dbReference>
<dbReference type="GO" id="GO:0004714">
    <property type="term" value="F:transmembrane receptor protein tyrosine kinase activity"/>
    <property type="evidence" value="ECO:0007669"/>
    <property type="project" value="InterPro"/>
</dbReference>
<evidence type="ECO:0000256" key="11">
    <source>
        <dbReference type="ARBA" id="ARBA00023180"/>
    </source>
</evidence>
<evidence type="ECO:0000259" key="16">
    <source>
        <dbReference type="PROSITE" id="PS50011"/>
    </source>
</evidence>
<evidence type="ECO:0000256" key="2">
    <source>
        <dbReference type="ARBA" id="ARBA00022527"/>
    </source>
</evidence>
<dbReference type="FunFam" id="2.60.120.430:FF:000003">
    <property type="entry name" value="FERONIA receptor-like kinase"/>
    <property type="match status" value="1"/>
</dbReference>
<dbReference type="OrthoDB" id="1903759at2759"/>
<keyword evidence="11" id="KW-0325">Glycoprotein</keyword>
<reference evidence="17" key="2">
    <citation type="submission" date="2020-08" db="EMBL/GenBank/DDBJ databases">
        <title>Plant Genome Project.</title>
        <authorList>
            <person name="Zhang R.-G."/>
        </authorList>
    </citation>
    <scope>NUCLEOTIDE SEQUENCE</scope>
    <source>
        <strain evidence="17">Huo1</strain>
        <tissue evidence="17">Leaf</tissue>
    </source>
</reference>
<dbReference type="PROSITE" id="PS00107">
    <property type="entry name" value="PROTEIN_KINASE_ATP"/>
    <property type="match status" value="1"/>
</dbReference>
<feature type="binding site" evidence="12">
    <location>
        <position position="544"/>
    </location>
    <ligand>
        <name>ATP</name>
        <dbReference type="ChEBI" id="CHEBI:30616"/>
    </ligand>
</feature>
<keyword evidence="6 12" id="KW-0547">Nucleotide-binding</keyword>
<dbReference type="PROSITE" id="PS50011">
    <property type="entry name" value="PROTEIN_KINASE_DOM"/>
    <property type="match status" value="1"/>
</dbReference>